<dbReference type="Proteomes" id="UP000199387">
    <property type="component" value="Unassembled WGS sequence"/>
</dbReference>
<reference evidence="1 2" key="1">
    <citation type="submission" date="2016-10" db="EMBL/GenBank/DDBJ databases">
        <authorList>
            <person name="de Groot N.N."/>
        </authorList>
    </citation>
    <scope>NUCLEOTIDE SEQUENCE [LARGE SCALE GENOMIC DNA]</scope>
    <source>
        <strain evidence="1 2">DSM 45514</strain>
    </source>
</reference>
<evidence type="ECO:0000313" key="1">
    <source>
        <dbReference type="EMBL" id="SDD05877.1"/>
    </source>
</evidence>
<keyword evidence="2" id="KW-1185">Reference proteome</keyword>
<evidence type="ECO:0000313" key="2">
    <source>
        <dbReference type="Proteomes" id="UP000199387"/>
    </source>
</evidence>
<gene>
    <name evidence="1" type="ORF">SAMN04488112_12921</name>
</gene>
<sequence>MSEIKYNSFDLLNFFESEPIKDEDDHDIFQYNLKDQNNNHLVLKFSVFDLEASLEVHQKHLPNPILRACFTQVNQILVQKDHTLGDYMEIYEMNKEQPSATVYLNPNLQINLL</sequence>
<accession>A0A1G6RPK3</accession>
<dbReference type="RefSeq" id="WP_091573091.1">
    <property type="nucleotide sequence ID" value="NZ_FMZA01000029.1"/>
</dbReference>
<protein>
    <submittedName>
        <fullName evidence="1">Uncharacterized protein</fullName>
    </submittedName>
</protein>
<dbReference type="AlphaFoldDB" id="A0A1G6RPK3"/>
<organism evidence="1 2">
    <name type="scientific">Melghirimyces thermohalophilus</name>
    <dbReference type="NCBI Taxonomy" id="1236220"/>
    <lineage>
        <taxon>Bacteria</taxon>
        <taxon>Bacillati</taxon>
        <taxon>Bacillota</taxon>
        <taxon>Bacilli</taxon>
        <taxon>Bacillales</taxon>
        <taxon>Thermoactinomycetaceae</taxon>
        <taxon>Melghirimyces</taxon>
    </lineage>
</organism>
<dbReference type="STRING" id="1236220.SAMN04488112_12921"/>
<dbReference type="EMBL" id="FMZA01000029">
    <property type="protein sequence ID" value="SDD05877.1"/>
    <property type="molecule type" value="Genomic_DNA"/>
</dbReference>
<proteinExistence type="predicted"/>
<name>A0A1G6RPK3_9BACL</name>